<feature type="binding site" evidence="3">
    <location>
        <position position="213"/>
    </location>
    <ligand>
        <name>Zn(2+)</name>
        <dbReference type="ChEBI" id="CHEBI:29105"/>
    </ligand>
</feature>
<keyword evidence="2" id="KW-0520">NAD</keyword>
<keyword evidence="7" id="KW-1185">Reference proteome</keyword>
<feature type="region of interest" description="Disordered" evidence="4">
    <location>
        <begin position="20"/>
        <end position="48"/>
    </location>
</feature>
<dbReference type="PROSITE" id="PS50305">
    <property type="entry name" value="SIRTUIN"/>
    <property type="match status" value="1"/>
</dbReference>
<evidence type="ECO:0000259" key="5">
    <source>
        <dbReference type="PROSITE" id="PS50305"/>
    </source>
</evidence>
<dbReference type="InterPro" id="IPR003000">
    <property type="entry name" value="Sirtuin"/>
</dbReference>
<feature type="binding site" evidence="3">
    <location>
        <position position="151"/>
    </location>
    <ligand>
        <name>Zn(2+)</name>
        <dbReference type="ChEBI" id="CHEBI:29105"/>
    </ligand>
</feature>
<keyword evidence="3" id="KW-0862">Zinc</keyword>
<gene>
    <name evidence="6" type="ORF">THAOC_05938</name>
</gene>
<feature type="compositionally biased region" description="Polar residues" evidence="4">
    <location>
        <begin position="20"/>
        <end position="34"/>
    </location>
</feature>
<keyword evidence="1" id="KW-0808">Transferase</keyword>
<dbReference type="GO" id="GO:0017136">
    <property type="term" value="F:histone deacetylase activity, NAD-dependent"/>
    <property type="evidence" value="ECO:0007669"/>
    <property type="project" value="TreeGrafter"/>
</dbReference>
<feature type="binding site" evidence="3">
    <location>
        <position position="154"/>
    </location>
    <ligand>
        <name>Zn(2+)</name>
        <dbReference type="ChEBI" id="CHEBI:29105"/>
    </ligand>
</feature>
<dbReference type="SUPFAM" id="SSF52467">
    <property type="entry name" value="DHS-like NAD/FAD-binding domain"/>
    <property type="match status" value="1"/>
</dbReference>
<protein>
    <recommendedName>
        <fullName evidence="5">Deacetylase sirtuin-type domain-containing protein</fullName>
    </recommendedName>
</protein>
<dbReference type="InterPro" id="IPR026590">
    <property type="entry name" value="Ssirtuin_cat_dom"/>
</dbReference>
<evidence type="ECO:0000256" key="3">
    <source>
        <dbReference type="PROSITE-ProRule" id="PRU00236"/>
    </source>
</evidence>
<dbReference type="PANTHER" id="PTHR11085:SF10">
    <property type="entry name" value="NAD-DEPENDENT PROTEIN DEACYLASE SIRTUIN-5, MITOCHONDRIAL-RELATED"/>
    <property type="match status" value="1"/>
</dbReference>
<evidence type="ECO:0000256" key="2">
    <source>
        <dbReference type="ARBA" id="ARBA00023027"/>
    </source>
</evidence>
<dbReference type="InterPro" id="IPR029035">
    <property type="entry name" value="DHS-like_NAD/FAD-binding_dom"/>
</dbReference>
<dbReference type="EMBL" id="AGNL01005697">
    <property type="protein sequence ID" value="EJK72525.1"/>
    <property type="molecule type" value="Genomic_DNA"/>
</dbReference>
<name>K0T499_THAOC</name>
<comment type="caution">
    <text evidence="6">The sequence shown here is derived from an EMBL/GenBank/DDBJ whole genome shotgun (WGS) entry which is preliminary data.</text>
</comment>
<feature type="active site" description="Proton acceptor" evidence="3">
    <location>
        <position position="143"/>
    </location>
</feature>
<dbReference type="Gene3D" id="3.30.1600.10">
    <property type="entry name" value="SIR2/SIRT2 'Small Domain"/>
    <property type="match status" value="1"/>
</dbReference>
<accession>K0T499</accession>
<dbReference type="PANTHER" id="PTHR11085">
    <property type="entry name" value="NAD-DEPENDENT PROTEIN DEACYLASE SIRTUIN-5, MITOCHONDRIAL-RELATED"/>
    <property type="match status" value="1"/>
</dbReference>
<dbReference type="eggNOG" id="KOG2683">
    <property type="taxonomic scope" value="Eukaryota"/>
</dbReference>
<feature type="binding site" evidence="3">
    <location>
        <position position="210"/>
    </location>
    <ligand>
        <name>Zn(2+)</name>
        <dbReference type="ChEBI" id="CHEBI:29105"/>
    </ligand>
</feature>
<dbReference type="AlphaFoldDB" id="K0T499"/>
<feature type="domain" description="Deacetylase sirtuin-type" evidence="5">
    <location>
        <begin position="1"/>
        <end position="316"/>
    </location>
</feature>
<evidence type="ECO:0000256" key="1">
    <source>
        <dbReference type="ARBA" id="ARBA00022679"/>
    </source>
</evidence>
<dbReference type="Pfam" id="PF02146">
    <property type="entry name" value="SIR2"/>
    <property type="match status" value="1"/>
</dbReference>
<dbReference type="OrthoDB" id="424302at2759"/>
<evidence type="ECO:0000313" key="6">
    <source>
        <dbReference type="EMBL" id="EJK72525.1"/>
    </source>
</evidence>
<dbReference type="GO" id="GO:0046872">
    <property type="term" value="F:metal ion binding"/>
    <property type="evidence" value="ECO:0007669"/>
    <property type="project" value="UniProtKB-KW"/>
</dbReference>
<dbReference type="InterPro" id="IPR026591">
    <property type="entry name" value="Sirtuin_cat_small_dom_sf"/>
</dbReference>
<dbReference type="Proteomes" id="UP000266841">
    <property type="component" value="Unassembled WGS sequence"/>
</dbReference>
<dbReference type="Gene3D" id="3.40.50.1220">
    <property type="entry name" value="TPP-binding domain"/>
    <property type="match status" value="1"/>
</dbReference>
<evidence type="ECO:0000313" key="7">
    <source>
        <dbReference type="Proteomes" id="UP000266841"/>
    </source>
</evidence>
<proteinExistence type="predicted"/>
<evidence type="ECO:0000256" key="4">
    <source>
        <dbReference type="SAM" id="MobiDB-lite"/>
    </source>
</evidence>
<dbReference type="InterPro" id="IPR050134">
    <property type="entry name" value="NAD-dep_sirtuin_deacylases"/>
</dbReference>
<reference evidence="6 7" key="1">
    <citation type="journal article" date="2012" name="Genome Biol.">
        <title>Genome and low-iron response of an oceanic diatom adapted to chronic iron limitation.</title>
        <authorList>
            <person name="Lommer M."/>
            <person name="Specht M."/>
            <person name="Roy A.S."/>
            <person name="Kraemer L."/>
            <person name="Andreson R."/>
            <person name="Gutowska M.A."/>
            <person name="Wolf J."/>
            <person name="Bergner S.V."/>
            <person name="Schilhabel M.B."/>
            <person name="Klostermeier U.C."/>
            <person name="Beiko R.G."/>
            <person name="Rosenstiel P."/>
            <person name="Hippler M."/>
            <person name="Laroche J."/>
        </authorList>
    </citation>
    <scope>NUCLEOTIDE SEQUENCE [LARGE SCALE GENOMIC DNA]</scope>
    <source>
        <strain evidence="6 7">CCMP1005</strain>
    </source>
</reference>
<keyword evidence="3" id="KW-0479">Metal-binding</keyword>
<sequence length="316" mass="34829">MRKMTSIRVVATLMAGNANSSRNSAGAMRQMSNSSRRHQSRRILPLARPPDPSTLPVANCASKLYDWFKGKSSVLVITGAAEINASSQEELGLIGVRLNSCSSFDDLTPSCGDGLKDDTISIVTQNVDMLHAKAGTRHCLHLHGRGDLVSCQSCGFSMERTMYHHQLIASNRDWYEKARYVTMDASKLRPDGDADLDGQVVYDELFLPACPRCSNYNSFFKTSVVFFGDQVPKHRFDLSYAAVDACDGVLCVGTSLAVHSAFRLTKRALHQNTPVCILNVGETRVEREGWQNSDLLTKIESPIGRTLSAFMDTLDE</sequence>
<dbReference type="GO" id="GO:0070403">
    <property type="term" value="F:NAD+ binding"/>
    <property type="evidence" value="ECO:0007669"/>
    <property type="project" value="InterPro"/>
</dbReference>
<organism evidence="6 7">
    <name type="scientific">Thalassiosira oceanica</name>
    <name type="common">Marine diatom</name>
    <dbReference type="NCBI Taxonomy" id="159749"/>
    <lineage>
        <taxon>Eukaryota</taxon>
        <taxon>Sar</taxon>
        <taxon>Stramenopiles</taxon>
        <taxon>Ochrophyta</taxon>
        <taxon>Bacillariophyta</taxon>
        <taxon>Coscinodiscophyceae</taxon>
        <taxon>Thalassiosirophycidae</taxon>
        <taxon>Thalassiosirales</taxon>
        <taxon>Thalassiosiraceae</taxon>
        <taxon>Thalassiosira</taxon>
    </lineage>
</organism>